<keyword evidence="4" id="KW-0812">Transmembrane</keyword>
<sequence>MRIFSQSYFSFLGAVVLLFFYSATTAQTVITLSGYVYENSSGERVPFASVTVAGSTKGALTNAYGFYSLRVPGGDSIRVVCSALGYERFEKVVSALADDTVSIALVPVVTRLKEVVISEKVTPSSNLIKLQVNALKNIPSLLGERDIIKSLQLLPGVSRGTEGFAAFYVRGGGADQNLILLDEAPVYNANHVFGLFSAFNADAIRNISFWKDDFPARYGGRLSSVLDLQMKEGSRQQFRAEGGIGLTSSRLTLEGPIAKDKASFIVSGRRSYLDLIMKPFMPDNEKLGYYFYDLNAKLNWKVDDKNQLYISAYLANDLLSERNVVTRKSSRREMVDKLGWGSTTATLRWNRQLGSRGFVNTTFYHTRYRFSMLSREHRVTDSTQTSENLDFSSSVWDYSLKTDMDYFLSRRHTLRAGGQWIGHGFRPRRYSAGNTATGFSNRVSEFERNQEIALYAEDRFTLNERWEASFGLRFSTLLTAGKDFFRPEPRLSVAHRLPGEIVLTTAWSRTNQFVHLLSNTGLGLSTDLYVPVTAYTPPQQADQVSGTLKKYFAKPGIELTMSTYRKWMRHITAYKDGASFLSIGDEPRDIPWQENITIGKGKSYGTELLLRKDAGRLTGWIGYTLSWTVHQFPDLNNGKPFFPKYDRRHNLSLTGSYQLSDQVKLSANWVYYTGNYVSAPYAFSYGLDRYAIHDYRYLDSRAYAGYRNSFKTPGYHRLDLGIQFHKKKKWGSRYWEISFYNAYLRENHTYFYIRYDPNAVGGRKAEIKGRSMFSIVPSISYNFRIGAI</sequence>
<comment type="subcellular location">
    <subcellularLocation>
        <location evidence="1">Cell outer membrane</location>
        <topology evidence="1">Multi-pass membrane protein</topology>
    </subcellularLocation>
</comment>
<dbReference type="Pfam" id="PF13715">
    <property type="entry name" value="CarbopepD_reg_2"/>
    <property type="match status" value="1"/>
</dbReference>
<proteinExistence type="inferred from homology"/>
<evidence type="ECO:0000256" key="7">
    <source>
        <dbReference type="ARBA" id="ARBA00023136"/>
    </source>
</evidence>
<comment type="similarity">
    <text evidence="10">Belongs to the TonB-dependent receptor family.</text>
</comment>
<dbReference type="Gene3D" id="2.60.40.1120">
    <property type="entry name" value="Carboxypeptidase-like, regulatory domain"/>
    <property type="match status" value="1"/>
</dbReference>
<keyword evidence="7 10" id="KW-0472">Membrane</keyword>
<keyword evidence="2" id="KW-0813">Transport</keyword>
<reference evidence="14" key="1">
    <citation type="journal article" date="2019" name="Int. J. Syst. Evol. Microbiol.">
        <title>The Global Catalogue of Microorganisms (GCM) 10K type strain sequencing project: providing services to taxonomists for standard genome sequencing and annotation.</title>
        <authorList>
            <consortium name="The Broad Institute Genomics Platform"/>
            <consortium name="The Broad Institute Genome Sequencing Center for Infectious Disease"/>
            <person name="Wu L."/>
            <person name="Ma J."/>
        </authorList>
    </citation>
    <scope>NUCLEOTIDE SEQUENCE [LARGE SCALE GENOMIC DNA]</scope>
    <source>
        <strain evidence="14">JCM 31920</strain>
    </source>
</reference>
<dbReference type="InterPro" id="IPR039426">
    <property type="entry name" value="TonB-dep_rcpt-like"/>
</dbReference>
<keyword evidence="14" id="KW-1185">Reference proteome</keyword>
<dbReference type="InterPro" id="IPR036942">
    <property type="entry name" value="Beta-barrel_TonB_sf"/>
</dbReference>
<gene>
    <name evidence="13" type="ORF">GCM10023091_28060</name>
</gene>
<dbReference type="PANTHER" id="PTHR30069:SF29">
    <property type="entry name" value="HEMOGLOBIN AND HEMOGLOBIN-HAPTOGLOBIN-BINDING PROTEIN 1-RELATED"/>
    <property type="match status" value="1"/>
</dbReference>
<dbReference type="PANTHER" id="PTHR30069">
    <property type="entry name" value="TONB-DEPENDENT OUTER MEMBRANE RECEPTOR"/>
    <property type="match status" value="1"/>
</dbReference>
<dbReference type="Pfam" id="PF07715">
    <property type="entry name" value="Plug"/>
    <property type="match status" value="1"/>
</dbReference>
<evidence type="ECO:0000256" key="2">
    <source>
        <dbReference type="ARBA" id="ARBA00022448"/>
    </source>
</evidence>
<evidence type="ECO:0000256" key="5">
    <source>
        <dbReference type="ARBA" id="ARBA00022729"/>
    </source>
</evidence>
<dbReference type="Pfam" id="PF00593">
    <property type="entry name" value="TonB_dep_Rec_b-barrel"/>
    <property type="match status" value="1"/>
</dbReference>
<dbReference type="InterPro" id="IPR000531">
    <property type="entry name" value="Beta-barrel_TonB"/>
</dbReference>
<evidence type="ECO:0000256" key="1">
    <source>
        <dbReference type="ARBA" id="ARBA00004571"/>
    </source>
</evidence>
<evidence type="ECO:0000259" key="12">
    <source>
        <dbReference type="Pfam" id="PF07715"/>
    </source>
</evidence>
<keyword evidence="8 13" id="KW-0675">Receptor</keyword>
<evidence type="ECO:0000256" key="3">
    <source>
        <dbReference type="ARBA" id="ARBA00022452"/>
    </source>
</evidence>
<accession>A0ABP8M2M0</accession>
<dbReference type="InterPro" id="IPR012910">
    <property type="entry name" value="Plug_dom"/>
</dbReference>
<dbReference type="SUPFAM" id="SSF49464">
    <property type="entry name" value="Carboxypeptidase regulatory domain-like"/>
    <property type="match status" value="1"/>
</dbReference>
<evidence type="ECO:0000256" key="9">
    <source>
        <dbReference type="ARBA" id="ARBA00023237"/>
    </source>
</evidence>
<evidence type="ECO:0000313" key="13">
    <source>
        <dbReference type="EMBL" id="GAA4442004.1"/>
    </source>
</evidence>
<dbReference type="Proteomes" id="UP001501508">
    <property type="component" value="Unassembled WGS sequence"/>
</dbReference>
<dbReference type="Gene3D" id="2.40.170.20">
    <property type="entry name" value="TonB-dependent receptor, beta-barrel domain"/>
    <property type="match status" value="1"/>
</dbReference>
<protein>
    <submittedName>
        <fullName evidence="13">TonB-dependent receptor</fullName>
    </submittedName>
</protein>
<comment type="caution">
    <text evidence="13">The sequence shown here is derived from an EMBL/GenBank/DDBJ whole genome shotgun (WGS) entry which is preliminary data.</text>
</comment>
<name>A0ABP8M2M0_9BACT</name>
<evidence type="ECO:0000259" key="11">
    <source>
        <dbReference type="Pfam" id="PF00593"/>
    </source>
</evidence>
<evidence type="ECO:0000256" key="6">
    <source>
        <dbReference type="ARBA" id="ARBA00023077"/>
    </source>
</evidence>
<dbReference type="Gene3D" id="2.170.130.10">
    <property type="entry name" value="TonB-dependent receptor, plug domain"/>
    <property type="match status" value="1"/>
</dbReference>
<dbReference type="EMBL" id="BAABEY010000026">
    <property type="protein sequence ID" value="GAA4442004.1"/>
    <property type="molecule type" value="Genomic_DNA"/>
</dbReference>
<keyword evidence="5" id="KW-0732">Signal</keyword>
<feature type="domain" description="TonB-dependent receptor-like beta-barrel" evidence="11">
    <location>
        <begin position="285"/>
        <end position="730"/>
    </location>
</feature>
<feature type="domain" description="TonB-dependent receptor plug" evidence="12">
    <location>
        <begin position="143"/>
        <end position="221"/>
    </location>
</feature>
<dbReference type="RefSeq" id="WP_345030228.1">
    <property type="nucleotide sequence ID" value="NZ_BAABEY010000026.1"/>
</dbReference>
<organism evidence="13 14">
    <name type="scientific">Ravibacter arvi</name>
    <dbReference type="NCBI Taxonomy" id="2051041"/>
    <lineage>
        <taxon>Bacteria</taxon>
        <taxon>Pseudomonadati</taxon>
        <taxon>Bacteroidota</taxon>
        <taxon>Cytophagia</taxon>
        <taxon>Cytophagales</taxon>
        <taxon>Spirosomataceae</taxon>
        <taxon>Ravibacter</taxon>
    </lineage>
</organism>
<evidence type="ECO:0000313" key="14">
    <source>
        <dbReference type="Proteomes" id="UP001501508"/>
    </source>
</evidence>
<dbReference type="InterPro" id="IPR008969">
    <property type="entry name" value="CarboxyPept-like_regulatory"/>
</dbReference>
<dbReference type="SUPFAM" id="SSF56935">
    <property type="entry name" value="Porins"/>
    <property type="match status" value="1"/>
</dbReference>
<keyword evidence="3" id="KW-1134">Transmembrane beta strand</keyword>
<evidence type="ECO:0000256" key="8">
    <source>
        <dbReference type="ARBA" id="ARBA00023170"/>
    </source>
</evidence>
<keyword evidence="9" id="KW-0998">Cell outer membrane</keyword>
<keyword evidence="6 10" id="KW-0798">TonB box</keyword>
<evidence type="ECO:0000256" key="4">
    <source>
        <dbReference type="ARBA" id="ARBA00022692"/>
    </source>
</evidence>
<dbReference type="InterPro" id="IPR037066">
    <property type="entry name" value="Plug_dom_sf"/>
</dbReference>
<evidence type="ECO:0000256" key="10">
    <source>
        <dbReference type="RuleBase" id="RU003357"/>
    </source>
</evidence>